<keyword evidence="2" id="KW-1185">Reference proteome</keyword>
<accession>A0A139GYQ2</accession>
<proteinExistence type="predicted"/>
<dbReference type="SUPFAM" id="SSF56112">
    <property type="entry name" value="Protein kinase-like (PK-like)"/>
    <property type="match status" value="1"/>
</dbReference>
<organism evidence="1 2">
    <name type="scientific">Pseudocercospora eumusae</name>
    <dbReference type="NCBI Taxonomy" id="321146"/>
    <lineage>
        <taxon>Eukaryota</taxon>
        <taxon>Fungi</taxon>
        <taxon>Dikarya</taxon>
        <taxon>Ascomycota</taxon>
        <taxon>Pezizomycotina</taxon>
        <taxon>Dothideomycetes</taxon>
        <taxon>Dothideomycetidae</taxon>
        <taxon>Mycosphaerellales</taxon>
        <taxon>Mycosphaerellaceae</taxon>
        <taxon>Pseudocercospora</taxon>
    </lineage>
</organism>
<dbReference type="PANTHER" id="PTHR21310">
    <property type="entry name" value="AMINOGLYCOSIDE PHOSPHOTRANSFERASE-RELATED-RELATED"/>
    <property type="match status" value="1"/>
</dbReference>
<gene>
    <name evidence="1" type="ORF">AC578_10464</name>
</gene>
<evidence type="ECO:0000313" key="1">
    <source>
        <dbReference type="EMBL" id="KXS95320.1"/>
    </source>
</evidence>
<dbReference type="Proteomes" id="UP000070133">
    <property type="component" value="Unassembled WGS sequence"/>
</dbReference>
<evidence type="ECO:0000313" key="2">
    <source>
        <dbReference type="Proteomes" id="UP000070133"/>
    </source>
</evidence>
<dbReference type="InterPro" id="IPR011009">
    <property type="entry name" value="Kinase-like_dom_sf"/>
</dbReference>
<sequence>MRTSEWASLERQDDNMIIRLDWPRKKDEFLHYLESQTVNIQKIVSYHLSLPRHQQCFVGDRSTWMSGSYNVCIPIKIPGHEQPRLIFRCPFPHRFETAHPGGLLEEKVRCEAATFAWISKNCPRIPIPRLWGAGLPNGICFTPLTRISWYRRICETISESLRNIWRGHIWRPFVAARGCTFASGYLLMDMITEDQGVLLSKKWPPESTKQKAVFLESLAEIMLDLALPLEKIGSFTVTDNGEVSLSNRPLTSRLAVLENNGVPSGIPQSTCYATTETYVSDLLRCHDERLQYQPNASRDCMDAQGQMAMIVALRALSLIHTRKDLRNGPFCMSFTDLHPNNIFVKENFEIAAIIDLEFSCSQPMEMLSPPLWLTGMDLDDLLSDEMPDAKRKDAEKPWDELFEVLEAKENETKSSSRVIRVCDVMRTAIGQGSHWYFQALHSTRMAYSIFMALVQPLYDRTQTDGDGAINFQRIATPYWQPNALKLSADFALAHTKYIETLRAKR</sequence>
<dbReference type="AlphaFoldDB" id="A0A139GYQ2"/>
<protein>
    <submittedName>
        <fullName evidence="1">Uncharacterized protein</fullName>
    </submittedName>
</protein>
<dbReference type="STRING" id="321146.A0A139GYQ2"/>
<name>A0A139GYQ2_9PEZI</name>
<comment type="caution">
    <text evidence="1">The sequence shown here is derived from an EMBL/GenBank/DDBJ whole genome shotgun (WGS) entry which is preliminary data.</text>
</comment>
<dbReference type="OrthoDB" id="3645574at2759"/>
<dbReference type="InterPro" id="IPR051678">
    <property type="entry name" value="AGP_Transferase"/>
</dbReference>
<reference evidence="1 2" key="1">
    <citation type="submission" date="2015-07" db="EMBL/GenBank/DDBJ databases">
        <title>Comparative genomics of the Sigatoka disease complex on banana suggests a link between parallel evolutionary changes in Pseudocercospora fijiensis and Pseudocercospora eumusae and increased virulence on the banana host.</title>
        <authorList>
            <person name="Chang T.-C."/>
            <person name="Salvucci A."/>
            <person name="Crous P.W."/>
            <person name="Stergiopoulos I."/>
        </authorList>
    </citation>
    <scope>NUCLEOTIDE SEQUENCE [LARGE SCALE GENOMIC DNA]</scope>
    <source>
        <strain evidence="1 2">CBS 114824</strain>
    </source>
</reference>
<dbReference type="EMBL" id="LFZN01000222">
    <property type="protein sequence ID" value="KXS95320.1"/>
    <property type="molecule type" value="Genomic_DNA"/>
</dbReference>
<dbReference type="PANTHER" id="PTHR21310:SF37">
    <property type="entry name" value="AMINOGLYCOSIDE PHOSPHOTRANSFERASE DOMAIN-CONTAINING PROTEIN"/>
    <property type="match status" value="1"/>
</dbReference>